<evidence type="ECO:0000259" key="1">
    <source>
        <dbReference type="Pfam" id="PF13556"/>
    </source>
</evidence>
<dbReference type="InterPro" id="IPR058663">
    <property type="entry name" value="PucR-like_N"/>
</dbReference>
<dbReference type="InterPro" id="IPR025736">
    <property type="entry name" value="PucR_C-HTH_dom"/>
</dbReference>
<name>A0A1H5T6I9_9ACTN</name>
<organism evidence="3 4">
    <name type="scientific">Thermomonospora echinospora</name>
    <dbReference type="NCBI Taxonomy" id="1992"/>
    <lineage>
        <taxon>Bacteria</taxon>
        <taxon>Bacillati</taxon>
        <taxon>Actinomycetota</taxon>
        <taxon>Actinomycetes</taxon>
        <taxon>Streptosporangiales</taxon>
        <taxon>Thermomonosporaceae</taxon>
        <taxon>Thermomonospora</taxon>
    </lineage>
</organism>
<gene>
    <name evidence="3" type="ORF">SAMN04489712_101481</name>
</gene>
<keyword evidence="4" id="KW-1185">Reference proteome</keyword>
<reference evidence="4" key="1">
    <citation type="submission" date="2016-10" db="EMBL/GenBank/DDBJ databases">
        <authorList>
            <person name="Varghese N."/>
            <person name="Submissions S."/>
        </authorList>
    </citation>
    <scope>NUCLEOTIDE SEQUENCE [LARGE SCALE GENOMIC DNA]</scope>
    <source>
        <strain evidence="4">DSM 43163</strain>
    </source>
</reference>
<proteinExistence type="predicted"/>
<evidence type="ECO:0000313" key="4">
    <source>
        <dbReference type="Proteomes" id="UP000236723"/>
    </source>
</evidence>
<dbReference type="InterPro" id="IPR051448">
    <property type="entry name" value="CdaR-like_regulators"/>
</dbReference>
<feature type="domain" description="PucR-like N-terminal" evidence="2">
    <location>
        <begin position="11"/>
        <end position="176"/>
    </location>
</feature>
<dbReference type="AlphaFoldDB" id="A0A1H5T6I9"/>
<dbReference type="Gene3D" id="1.10.10.2840">
    <property type="entry name" value="PucR C-terminal helix-turn-helix domain"/>
    <property type="match status" value="1"/>
</dbReference>
<dbReference type="Pfam" id="PF13556">
    <property type="entry name" value="HTH_30"/>
    <property type="match status" value="1"/>
</dbReference>
<evidence type="ECO:0000259" key="2">
    <source>
        <dbReference type="Pfam" id="PF25906"/>
    </source>
</evidence>
<dbReference type="InterPro" id="IPR042070">
    <property type="entry name" value="PucR_C-HTH_sf"/>
</dbReference>
<dbReference type="EMBL" id="FNVO01000001">
    <property type="protein sequence ID" value="SEF57721.1"/>
    <property type="molecule type" value="Genomic_DNA"/>
</dbReference>
<dbReference type="OrthoDB" id="33973at2"/>
<dbReference type="PANTHER" id="PTHR33744">
    <property type="entry name" value="CARBOHYDRATE DIACID REGULATOR"/>
    <property type="match status" value="1"/>
</dbReference>
<dbReference type="Pfam" id="PF25906">
    <property type="entry name" value="PucR-like_N"/>
    <property type="match status" value="1"/>
</dbReference>
<dbReference type="Proteomes" id="UP000236723">
    <property type="component" value="Unassembled WGS sequence"/>
</dbReference>
<dbReference type="RefSeq" id="WP_160146891.1">
    <property type="nucleotide sequence ID" value="NZ_FNVO01000001.1"/>
</dbReference>
<feature type="domain" description="PucR C-terminal helix-turn-helix" evidence="1">
    <location>
        <begin position="334"/>
        <end position="390"/>
    </location>
</feature>
<dbReference type="PANTHER" id="PTHR33744:SF1">
    <property type="entry name" value="DNA-BINDING TRANSCRIPTIONAL ACTIVATOR ADER"/>
    <property type="match status" value="1"/>
</dbReference>
<protein>
    <submittedName>
        <fullName evidence="3">PucR C-terminal helix-turn-helix domain-containing protein</fullName>
    </submittedName>
</protein>
<sequence length="403" mass="44331">MFQTPVSPGPWQELPFVVVDILRPGIPQLADEMVEALRVSVPELGIPESVVGRKGTRTLIEGGLGRFLDRIASPVTPLPLHLDLARMLGEAEFHSGRSLDVLQAAYRVAARTMWRRFSTLGMEAGLCSDQLCALAEAVFVVTEEAADQSARSYAALAGQAGVSQQRQRERLLELLIGEGAFPEERIRESAVRAKWRIPDTVACVALDEPWQDHHLLSPAVGPDVLMDLRPPGPFVLVPDPDGPGRLDMLTRAFDSMLISVGPSVPLSQARLSLRLARRALSLARRGLIAAAGPIMSDRHLPTLLIFGDEDVVRLMERGGWDRLAALPPGRRGPLAETLRCYLSRGGSAPDLGARLNVHPQTVRYRMARLEHMYGDSLQDPEWRFRMQIVMHMHEIMGRGGQAG</sequence>
<evidence type="ECO:0000313" key="3">
    <source>
        <dbReference type="EMBL" id="SEF57721.1"/>
    </source>
</evidence>
<accession>A0A1H5T6I9</accession>